<evidence type="ECO:0000313" key="2">
    <source>
        <dbReference type="Proteomes" id="UP000034539"/>
    </source>
</evidence>
<dbReference type="InterPro" id="IPR035093">
    <property type="entry name" value="RelE/ParE_toxin_dom_sf"/>
</dbReference>
<organism evidence="1 2">
    <name type="scientific">Candidatus Gottesmanbacteria bacterium GW2011_GWC2_39_8</name>
    <dbReference type="NCBI Taxonomy" id="1618450"/>
    <lineage>
        <taxon>Bacteria</taxon>
        <taxon>Candidatus Gottesmaniibacteriota</taxon>
    </lineage>
</organism>
<dbReference type="EMBL" id="LBXN01000024">
    <property type="protein sequence ID" value="KKR33071.1"/>
    <property type="molecule type" value="Genomic_DNA"/>
</dbReference>
<reference evidence="1 2" key="1">
    <citation type="journal article" date="2015" name="Nature">
        <title>rRNA introns, odd ribosomes, and small enigmatic genomes across a large radiation of phyla.</title>
        <authorList>
            <person name="Brown C.T."/>
            <person name="Hug L.A."/>
            <person name="Thomas B.C."/>
            <person name="Sharon I."/>
            <person name="Castelle C.J."/>
            <person name="Singh A."/>
            <person name="Wilkins M.J."/>
            <person name="Williams K.H."/>
            <person name="Banfield J.F."/>
        </authorList>
    </citation>
    <scope>NUCLEOTIDE SEQUENCE [LARGE SCALE GENOMIC DNA]</scope>
</reference>
<accession>A0A0G0Q6U0</accession>
<proteinExistence type="predicted"/>
<sequence>MKLNFMYEIRFSGAKAKKDFKNLLKKCNSNVKRRLEDRLKKSPYLSANYSDQLSKIEKKQAYFCYPLSGSNRILYIVIEEAKTVMIFFSGNDDAEQRFLKFHGKKKVNL</sequence>
<dbReference type="Proteomes" id="UP000034539">
    <property type="component" value="Unassembled WGS sequence"/>
</dbReference>
<name>A0A0G0Q6U0_9BACT</name>
<evidence type="ECO:0000313" key="1">
    <source>
        <dbReference type="EMBL" id="KKR33071.1"/>
    </source>
</evidence>
<dbReference type="Gene3D" id="3.30.2310.20">
    <property type="entry name" value="RelE-like"/>
    <property type="match status" value="1"/>
</dbReference>
<evidence type="ECO:0008006" key="3">
    <source>
        <dbReference type="Google" id="ProtNLM"/>
    </source>
</evidence>
<comment type="caution">
    <text evidence="1">The sequence shown here is derived from an EMBL/GenBank/DDBJ whole genome shotgun (WGS) entry which is preliminary data.</text>
</comment>
<dbReference type="AlphaFoldDB" id="A0A0G0Q6U0"/>
<protein>
    <recommendedName>
        <fullName evidence="3">Plasmid stabilization system</fullName>
    </recommendedName>
</protein>
<gene>
    <name evidence="1" type="ORF">UT63_C0024G0003</name>
</gene>